<proteinExistence type="predicted"/>
<accession>A0A0A0EEK9</accession>
<dbReference type="OrthoDB" id="7173339at2"/>
<dbReference type="RefSeq" id="WP_043751598.1">
    <property type="nucleotide sequence ID" value="NZ_AQQX01000008.1"/>
</dbReference>
<keyword evidence="4" id="KW-1185">Reference proteome</keyword>
<evidence type="ECO:0000313" key="3">
    <source>
        <dbReference type="EMBL" id="KGM47667.1"/>
    </source>
</evidence>
<evidence type="ECO:0000256" key="1">
    <source>
        <dbReference type="SAM" id="Phobius"/>
    </source>
</evidence>
<keyword evidence="1" id="KW-0812">Transmembrane</keyword>
<feature type="transmembrane region" description="Helical" evidence="1">
    <location>
        <begin position="27"/>
        <end position="45"/>
    </location>
</feature>
<feature type="domain" description="Ancillary SecYEG translocon subunit/Cell division coordinator CpoB TPR" evidence="2">
    <location>
        <begin position="29"/>
        <end position="122"/>
    </location>
</feature>
<evidence type="ECO:0000313" key="4">
    <source>
        <dbReference type="Proteomes" id="UP000030004"/>
    </source>
</evidence>
<organism evidence="3 4">
    <name type="scientific">Pseudooceanicola atlanticus</name>
    <dbReference type="NCBI Taxonomy" id="1461694"/>
    <lineage>
        <taxon>Bacteria</taxon>
        <taxon>Pseudomonadati</taxon>
        <taxon>Pseudomonadota</taxon>
        <taxon>Alphaproteobacteria</taxon>
        <taxon>Rhodobacterales</taxon>
        <taxon>Paracoccaceae</taxon>
        <taxon>Pseudooceanicola</taxon>
    </lineage>
</organism>
<keyword evidence="1" id="KW-1133">Transmembrane helix</keyword>
<keyword evidence="1" id="KW-0472">Membrane</keyword>
<protein>
    <recommendedName>
        <fullName evidence="2">Ancillary SecYEG translocon subunit/Cell division coordinator CpoB TPR domain-containing protein</fullName>
    </recommendedName>
</protein>
<name>A0A0A0EEK9_9RHOB</name>
<comment type="caution">
    <text evidence="3">The sequence shown here is derived from an EMBL/GenBank/DDBJ whole genome shotgun (WGS) entry which is preliminary data.</text>
</comment>
<dbReference type="InterPro" id="IPR018704">
    <property type="entry name" value="SecYEG/CpoB_TPR"/>
</dbReference>
<dbReference type="STRING" id="1461694.ATO9_16475"/>
<dbReference type="Pfam" id="PF09976">
    <property type="entry name" value="TPR_21"/>
    <property type="match status" value="1"/>
</dbReference>
<dbReference type="Proteomes" id="UP000030004">
    <property type="component" value="Unassembled WGS sequence"/>
</dbReference>
<dbReference type="AlphaFoldDB" id="A0A0A0EEK9"/>
<dbReference type="EMBL" id="AQQX01000008">
    <property type="protein sequence ID" value="KGM47667.1"/>
    <property type="molecule type" value="Genomic_DNA"/>
</dbReference>
<dbReference type="eggNOG" id="COG4649">
    <property type="taxonomic scope" value="Bacteria"/>
</dbReference>
<sequence>MSQSDSFIDEVTEEVRRDRLFAMFRRYGWIAAVVVILIVGGAAWNEYRKSQDRARAETFGNALLSALEQSEAQERVTALDSIQAETPGAAAVRDLMKAAEASEAGDTSGAVDTLTVVANNPDLPLIYRSLAQYRALALQGDTLSPADRRAAYEGLSAPGAPLRHLALEQIALTHVEEGDRDAALNALNSLLEEAGLSADLQRRVSQLIVSLGGSLDGASDEASSDGN</sequence>
<evidence type="ECO:0000259" key="2">
    <source>
        <dbReference type="Pfam" id="PF09976"/>
    </source>
</evidence>
<reference evidence="3 4" key="1">
    <citation type="journal article" date="2015" name="Antonie Van Leeuwenhoek">
        <title>Pseudooceanicola atlanticus gen. nov. sp. nov., isolated from surface seawater of the Atlantic Ocean and reclassification of Oceanicola batsensis, Oceanicola marinus, Oceanicola nitratireducens, Oceanicola nanhaiensis, Oceanicola antarcticus and Oceanicola flagellatus, as Pseudooceanicola batsensis comb. nov., Pseudooceanicola marinus comb. nov., Pseudooceanicola nitratireducens comb. nov., Pseudooceanicola nanhaiensis comb. nov., Pseudooceanicola antarcticus comb. nov., and Pseudooceanicola flagellatus comb. nov.</title>
        <authorList>
            <person name="Lai Q."/>
            <person name="Li G."/>
            <person name="Liu X."/>
            <person name="Du Y."/>
            <person name="Sun F."/>
            <person name="Shao Z."/>
        </authorList>
    </citation>
    <scope>NUCLEOTIDE SEQUENCE [LARGE SCALE GENOMIC DNA]</scope>
    <source>
        <strain evidence="3 4">22II-s11g</strain>
    </source>
</reference>
<gene>
    <name evidence="3" type="ORF">ATO9_16475</name>
</gene>